<evidence type="ECO:0000313" key="3">
    <source>
        <dbReference type="Proteomes" id="UP000050525"/>
    </source>
</evidence>
<reference evidence="2 3" key="1">
    <citation type="journal article" date="2012" name="Genome Biol.">
        <title>Sequencing three crocodilian genomes to illuminate the evolution of archosaurs and amniotes.</title>
        <authorList>
            <person name="St John J.A."/>
            <person name="Braun E.L."/>
            <person name="Isberg S.R."/>
            <person name="Miles L.G."/>
            <person name="Chong A.Y."/>
            <person name="Gongora J."/>
            <person name="Dalzell P."/>
            <person name="Moran C."/>
            <person name="Bed'hom B."/>
            <person name="Abzhanov A."/>
            <person name="Burgess S.C."/>
            <person name="Cooksey A.M."/>
            <person name="Castoe T.A."/>
            <person name="Crawford N.G."/>
            <person name="Densmore L.D."/>
            <person name="Drew J.C."/>
            <person name="Edwards S.V."/>
            <person name="Faircloth B.C."/>
            <person name="Fujita M.K."/>
            <person name="Greenwold M.J."/>
            <person name="Hoffmann F.G."/>
            <person name="Howard J.M."/>
            <person name="Iguchi T."/>
            <person name="Janes D.E."/>
            <person name="Khan S.Y."/>
            <person name="Kohno S."/>
            <person name="de Koning A.J."/>
            <person name="Lance S.L."/>
            <person name="McCarthy F.M."/>
            <person name="McCormack J.E."/>
            <person name="Merchant M.E."/>
            <person name="Peterson D.G."/>
            <person name="Pollock D.D."/>
            <person name="Pourmand N."/>
            <person name="Raney B.J."/>
            <person name="Roessler K.A."/>
            <person name="Sanford J.R."/>
            <person name="Sawyer R.H."/>
            <person name="Schmidt C.J."/>
            <person name="Triplett E.W."/>
            <person name="Tuberville T.D."/>
            <person name="Venegas-Anaya M."/>
            <person name="Howard J.T."/>
            <person name="Jarvis E.D."/>
            <person name="Guillette L.J.Jr."/>
            <person name="Glenn T.C."/>
            <person name="Green R.E."/>
            <person name="Ray D.A."/>
        </authorList>
    </citation>
    <scope>NUCLEOTIDE SEQUENCE [LARGE SCALE GENOMIC DNA]</scope>
    <source>
        <strain evidence="2">KSC_2009_1</strain>
    </source>
</reference>
<keyword evidence="3" id="KW-1185">Reference proteome</keyword>
<dbReference type="AlphaFoldDB" id="A0A151MH76"/>
<organism evidence="2 3">
    <name type="scientific">Alligator mississippiensis</name>
    <name type="common">American alligator</name>
    <dbReference type="NCBI Taxonomy" id="8496"/>
    <lineage>
        <taxon>Eukaryota</taxon>
        <taxon>Metazoa</taxon>
        <taxon>Chordata</taxon>
        <taxon>Craniata</taxon>
        <taxon>Vertebrata</taxon>
        <taxon>Euteleostomi</taxon>
        <taxon>Archelosauria</taxon>
        <taxon>Archosauria</taxon>
        <taxon>Crocodylia</taxon>
        <taxon>Alligatoridae</taxon>
        <taxon>Alligatorinae</taxon>
        <taxon>Alligator</taxon>
    </lineage>
</organism>
<dbReference type="EMBL" id="AKHW03006178">
    <property type="protein sequence ID" value="KYO23740.1"/>
    <property type="molecule type" value="Genomic_DNA"/>
</dbReference>
<feature type="compositionally biased region" description="Basic and acidic residues" evidence="1">
    <location>
        <begin position="43"/>
        <end position="62"/>
    </location>
</feature>
<name>A0A151MH76_ALLMI</name>
<proteinExistence type="predicted"/>
<evidence type="ECO:0000313" key="2">
    <source>
        <dbReference type="EMBL" id="KYO23740.1"/>
    </source>
</evidence>
<sequence>MQQRQPIVIAGAYPRPPILPIDFKLRALLQTGLLSQHSQGCQDRWETRQEKGKEQRKSEWRSRRCKTPSEQTLKEQSQWQRFCLPPQAIHWTAHESGALGRTFMNIWSIAGGSTLVLEDSWNLGLCSLTVVTAAIIAQFSLF</sequence>
<protein>
    <submittedName>
        <fullName evidence="2">Uncharacterized protein</fullName>
    </submittedName>
</protein>
<dbReference type="Proteomes" id="UP000050525">
    <property type="component" value="Unassembled WGS sequence"/>
</dbReference>
<gene>
    <name evidence="2" type="ORF">Y1Q_0002356</name>
</gene>
<feature type="region of interest" description="Disordered" evidence="1">
    <location>
        <begin position="38"/>
        <end position="72"/>
    </location>
</feature>
<accession>A0A151MH76</accession>
<evidence type="ECO:0000256" key="1">
    <source>
        <dbReference type="SAM" id="MobiDB-lite"/>
    </source>
</evidence>
<comment type="caution">
    <text evidence="2">The sequence shown here is derived from an EMBL/GenBank/DDBJ whole genome shotgun (WGS) entry which is preliminary data.</text>
</comment>